<feature type="region of interest" description="Disordered" evidence="1">
    <location>
        <begin position="78"/>
        <end position="104"/>
    </location>
</feature>
<name>A0A9P0BMR7_CHRIL</name>
<feature type="compositionally biased region" description="Low complexity" evidence="1">
    <location>
        <begin position="84"/>
        <end position="98"/>
    </location>
</feature>
<keyword evidence="3" id="KW-1185">Reference proteome</keyword>
<dbReference type="AlphaFoldDB" id="A0A9P0BMR7"/>
<organism evidence="2 3">
    <name type="scientific">Chrysodeixis includens</name>
    <name type="common">Soybean looper</name>
    <name type="synonym">Pseudoplusia includens</name>
    <dbReference type="NCBI Taxonomy" id="689277"/>
    <lineage>
        <taxon>Eukaryota</taxon>
        <taxon>Metazoa</taxon>
        <taxon>Ecdysozoa</taxon>
        <taxon>Arthropoda</taxon>
        <taxon>Hexapoda</taxon>
        <taxon>Insecta</taxon>
        <taxon>Pterygota</taxon>
        <taxon>Neoptera</taxon>
        <taxon>Endopterygota</taxon>
        <taxon>Lepidoptera</taxon>
        <taxon>Glossata</taxon>
        <taxon>Ditrysia</taxon>
        <taxon>Noctuoidea</taxon>
        <taxon>Noctuidae</taxon>
        <taxon>Plusiinae</taxon>
        <taxon>Chrysodeixis</taxon>
    </lineage>
</organism>
<evidence type="ECO:0000313" key="2">
    <source>
        <dbReference type="EMBL" id="CAH0581668.1"/>
    </source>
</evidence>
<reference evidence="2" key="1">
    <citation type="submission" date="2021-12" db="EMBL/GenBank/DDBJ databases">
        <authorList>
            <person name="King R."/>
        </authorList>
    </citation>
    <scope>NUCLEOTIDE SEQUENCE</scope>
</reference>
<evidence type="ECO:0000313" key="3">
    <source>
        <dbReference type="Proteomes" id="UP001154114"/>
    </source>
</evidence>
<feature type="region of interest" description="Disordered" evidence="1">
    <location>
        <begin position="371"/>
        <end position="390"/>
    </location>
</feature>
<feature type="region of interest" description="Disordered" evidence="1">
    <location>
        <begin position="321"/>
        <end position="343"/>
    </location>
</feature>
<accession>A0A9P0BMR7</accession>
<proteinExistence type="predicted"/>
<evidence type="ECO:0000256" key="1">
    <source>
        <dbReference type="SAM" id="MobiDB-lite"/>
    </source>
</evidence>
<dbReference type="EMBL" id="LR824014">
    <property type="protein sequence ID" value="CAH0581668.1"/>
    <property type="molecule type" value="Genomic_DNA"/>
</dbReference>
<gene>
    <name evidence="2" type="ORF">CINC_LOCUS1803</name>
</gene>
<dbReference type="Proteomes" id="UP001154114">
    <property type="component" value="Chromosome 11"/>
</dbReference>
<sequence length="441" mass="50122">MTQKQVKFGRSKRWRKVIQVVEDYERSTEPRRVLLSCDDVERMAIESSRARLISHLVSKSNDHSVVFKSGGESEFTSYSHEPMTYPTSHPTSHPTSYDDPPHSPSPYANRVPVQEQVLSAYPSIVEQPWCPYAPSSTVSEIDLVVGHDYICKCGKCTTRNCPARSASKGRILKDNIMTFCDRYTMTQKVNDTGSGRTPTPSKPESYEDYFPDGRCPPSLVAVRGANGKLHLHEMYSRKGRPVPILKKCCNDPYYDYNSSSARETTNNYYDDEVLDVKPLGSRPTKYLVPERVLPDDIDIVSRINIYNEGISDRIANKFPMVPKKAPSPPDCSRTSSSTKCKSENNYIPYSHRSDSKYHTCCKKPHDKPYVGDEFSKKHPPAPNPKTVTKKPIPVFTKSCKRCKEPPRCIKLPKKVLTSEKVMDATDKHKERETCRRIRPSD</sequence>
<dbReference type="OrthoDB" id="7354419at2759"/>
<protein>
    <submittedName>
        <fullName evidence="2">Uncharacterized protein</fullName>
    </submittedName>
</protein>